<dbReference type="AlphaFoldDB" id="A0A067BS79"/>
<evidence type="ECO:0000256" key="1">
    <source>
        <dbReference type="SAM" id="Phobius"/>
    </source>
</evidence>
<keyword evidence="1" id="KW-1133">Transmembrane helix</keyword>
<dbReference type="SMART" id="SM00014">
    <property type="entry name" value="acidPPc"/>
    <property type="match status" value="1"/>
</dbReference>
<dbReference type="InterPro" id="IPR000326">
    <property type="entry name" value="PAP2/HPO"/>
</dbReference>
<dbReference type="PANTHER" id="PTHR14969:SF13">
    <property type="entry name" value="AT30094P"/>
    <property type="match status" value="1"/>
</dbReference>
<feature type="domain" description="Phosphatidic acid phosphatase type 2/haloperoxidase" evidence="2">
    <location>
        <begin position="81"/>
        <end position="200"/>
    </location>
</feature>
<feature type="transmembrane region" description="Helical" evidence="1">
    <location>
        <begin position="49"/>
        <end position="70"/>
    </location>
</feature>
<keyword evidence="4" id="KW-1185">Reference proteome</keyword>
<feature type="transmembrane region" description="Helical" evidence="1">
    <location>
        <begin position="185"/>
        <end position="208"/>
    </location>
</feature>
<feature type="transmembrane region" description="Helical" evidence="1">
    <location>
        <begin position="154"/>
        <end position="173"/>
    </location>
</feature>
<dbReference type="GO" id="GO:0042392">
    <property type="term" value="F:sphingosine-1-phosphate phosphatase activity"/>
    <property type="evidence" value="ECO:0007669"/>
    <property type="project" value="TreeGrafter"/>
</dbReference>
<dbReference type="RefSeq" id="XP_012212150.1">
    <property type="nucleotide sequence ID" value="XM_012356760.1"/>
</dbReference>
<dbReference type="PANTHER" id="PTHR14969">
    <property type="entry name" value="SPHINGOSINE-1-PHOSPHATE PHOSPHOHYDROLASE"/>
    <property type="match status" value="1"/>
</dbReference>
<keyword evidence="1" id="KW-0812">Transmembrane</keyword>
<evidence type="ECO:0000313" key="3">
    <source>
        <dbReference type="EMBL" id="KDO17141.1"/>
    </source>
</evidence>
<dbReference type="Proteomes" id="UP000030745">
    <property type="component" value="Unassembled WGS sequence"/>
</dbReference>
<evidence type="ECO:0000259" key="2">
    <source>
        <dbReference type="SMART" id="SM00014"/>
    </source>
</evidence>
<dbReference type="Pfam" id="PF01569">
    <property type="entry name" value="PAP2"/>
    <property type="match status" value="1"/>
</dbReference>
<protein>
    <recommendedName>
        <fullName evidence="2">Phosphatidic acid phosphatase type 2/haloperoxidase domain-containing protein</fullName>
    </recommendedName>
</protein>
<dbReference type="GeneID" id="24138994"/>
<dbReference type="KEGG" id="spar:SPRG_17454"/>
<dbReference type="OrthoDB" id="10266771at2759"/>
<organism evidence="3 4">
    <name type="scientific">Saprolegnia parasitica (strain CBS 223.65)</name>
    <dbReference type="NCBI Taxonomy" id="695850"/>
    <lineage>
        <taxon>Eukaryota</taxon>
        <taxon>Sar</taxon>
        <taxon>Stramenopiles</taxon>
        <taxon>Oomycota</taxon>
        <taxon>Saprolegniomycetes</taxon>
        <taxon>Saprolegniales</taxon>
        <taxon>Saprolegniaceae</taxon>
        <taxon>Saprolegnia</taxon>
    </lineage>
</organism>
<dbReference type="SUPFAM" id="SSF48317">
    <property type="entry name" value="Acid phosphatase/Vanadium-dependent haloperoxidase"/>
    <property type="match status" value="1"/>
</dbReference>
<keyword evidence="1" id="KW-0472">Membrane</keyword>
<name>A0A067BS79_SAPPC</name>
<gene>
    <name evidence="3" type="ORF">SPRG_17454</name>
</gene>
<accession>A0A067BS79</accession>
<proteinExistence type="predicted"/>
<evidence type="ECO:0000313" key="4">
    <source>
        <dbReference type="Proteomes" id="UP000030745"/>
    </source>
</evidence>
<dbReference type="VEuPathDB" id="FungiDB:SPRG_17454"/>
<dbReference type="EMBL" id="KK583763">
    <property type="protein sequence ID" value="KDO17141.1"/>
    <property type="molecule type" value="Genomic_DNA"/>
</dbReference>
<reference evidence="3 4" key="1">
    <citation type="journal article" date="2013" name="PLoS Genet.">
        <title>Distinctive expansion of potential virulence genes in the genome of the oomycete fish pathogen Saprolegnia parasitica.</title>
        <authorList>
            <person name="Jiang R.H."/>
            <person name="de Bruijn I."/>
            <person name="Haas B.J."/>
            <person name="Belmonte R."/>
            <person name="Lobach L."/>
            <person name="Christie J."/>
            <person name="van den Ackerveken G."/>
            <person name="Bottin A."/>
            <person name="Bulone V."/>
            <person name="Diaz-Moreno S.M."/>
            <person name="Dumas B."/>
            <person name="Fan L."/>
            <person name="Gaulin E."/>
            <person name="Govers F."/>
            <person name="Grenville-Briggs L.J."/>
            <person name="Horner N.R."/>
            <person name="Levin J.Z."/>
            <person name="Mammella M."/>
            <person name="Meijer H.J."/>
            <person name="Morris P."/>
            <person name="Nusbaum C."/>
            <person name="Oome S."/>
            <person name="Phillips A.J."/>
            <person name="van Rooyen D."/>
            <person name="Rzeszutek E."/>
            <person name="Saraiva M."/>
            <person name="Secombes C.J."/>
            <person name="Seidl M.F."/>
            <person name="Snel B."/>
            <person name="Stassen J.H."/>
            <person name="Sykes S."/>
            <person name="Tripathy S."/>
            <person name="van den Berg H."/>
            <person name="Vega-Arreguin J.C."/>
            <person name="Wawra S."/>
            <person name="Young S.K."/>
            <person name="Zeng Q."/>
            <person name="Dieguez-Uribeondo J."/>
            <person name="Russ C."/>
            <person name="Tyler B.M."/>
            <person name="van West P."/>
        </authorList>
    </citation>
    <scope>NUCLEOTIDE SEQUENCE [LARGE SCALE GENOMIC DNA]</scope>
    <source>
        <strain evidence="3 4">CBS 223.65</strain>
    </source>
</reference>
<dbReference type="InterPro" id="IPR036938">
    <property type="entry name" value="PAP2/HPO_sf"/>
</dbReference>
<sequence length="217" mass="24500">MGNKNNLTLPERLYQVDLQLAVRIYGLFGTSKAWRLLWEFFSLTGDGILWLLIVLPLLALASFAGVLASITNGQKAFLYFFYLCQFVDIVCIVIFKLIFRRQRPPHHQSDDRFVGPDQHSFPSGHATRSWCLVALIVYLAHYYPRILIEMLGAWSIRAMPTIMVLWATVICFSRLALGRHYPSDIVAGGVIGFVLEFALSAAAMRFVFPVLLASMAP</sequence>
<dbReference type="OMA" id="LKINCKF"/>
<feature type="transmembrane region" description="Helical" evidence="1">
    <location>
        <begin position="76"/>
        <end position="99"/>
    </location>
</feature>
<dbReference type="Gene3D" id="1.20.144.10">
    <property type="entry name" value="Phosphatidic acid phosphatase type 2/haloperoxidase"/>
    <property type="match status" value="1"/>
</dbReference>